<keyword evidence="2" id="KW-1185">Reference proteome</keyword>
<dbReference type="Proteomes" id="UP000230750">
    <property type="component" value="Unassembled WGS sequence"/>
</dbReference>
<accession>A0A2G8KGW3</accession>
<evidence type="ECO:0000313" key="2">
    <source>
        <dbReference type="Proteomes" id="UP000230750"/>
    </source>
</evidence>
<gene>
    <name evidence="1" type="ORF">BSL78_15889</name>
</gene>
<protein>
    <submittedName>
        <fullName evidence="1">Uncharacterized protein</fullName>
    </submittedName>
</protein>
<evidence type="ECO:0000313" key="1">
    <source>
        <dbReference type="EMBL" id="PIK47241.1"/>
    </source>
</evidence>
<organism evidence="1 2">
    <name type="scientific">Stichopus japonicus</name>
    <name type="common">Sea cucumber</name>
    <dbReference type="NCBI Taxonomy" id="307972"/>
    <lineage>
        <taxon>Eukaryota</taxon>
        <taxon>Metazoa</taxon>
        <taxon>Echinodermata</taxon>
        <taxon>Eleutherozoa</taxon>
        <taxon>Echinozoa</taxon>
        <taxon>Holothuroidea</taxon>
        <taxon>Aspidochirotacea</taxon>
        <taxon>Aspidochirotida</taxon>
        <taxon>Stichopodidae</taxon>
        <taxon>Apostichopus</taxon>
    </lineage>
</organism>
<dbReference type="AlphaFoldDB" id="A0A2G8KGW3"/>
<name>A0A2G8KGW3_STIJA</name>
<comment type="caution">
    <text evidence="1">The sequence shown here is derived from an EMBL/GenBank/DDBJ whole genome shotgun (WGS) entry which is preliminary data.</text>
</comment>
<dbReference type="EMBL" id="MRZV01000593">
    <property type="protein sequence ID" value="PIK47241.1"/>
    <property type="molecule type" value="Genomic_DNA"/>
</dbReference>
<proteinExistence type="predicted"/>
<sequence length="686" mass="74203">MQEFTIDATVRLDPDDGSARGVNQDLWTMRVVLNRDQNLDLSTFSNFPAVGDVTGLAERTDFLAGQTPSFSLTSAIFLGAACEDLQYICLVIQQDPSAISRFTYDPARNVQFGCTALDFPNCRGDNNFFSLCPCHDVQIEDLRVRILDGEPLRENEPAGQIITVEFDALAAPDSITMSTLGSNYWQLVVFGSQSPIGDGDWVAVDSSIGLSAAQRATALTSGNLSLFGSVTYNLLTNGVDCSRISHVCVELMKNTQVPLPSPDFTLQSSAVGCEVVDCTGVQIESTTVSVQTGGFREGAMQNDLIVTVTMSATAGSAGVSGENLWSLILFSNNQADGNGPVRRVETVLPMAVTWSGTSLTNRQAVLSNVDLSSYFDLRSILCAESRSIPSTPFTLTETVMGSSLTGCVSVPCDGFTVIAQQLILTPPLAIAIEHSQETVAARFSASFVSTSQEAIVGASLWHLDIFLNDQMNGNGNQQMTRVTQGNFGPEGVQRLNPGQTVTFDNVLANIPVDNFVCPLGQTYLCVQLQRNPQRSFTLLPADPICEPIECRGLRIDSVSINQLTGNPFVELALNHAVNLEVTINTDGDWAGVIGERLWSYTIYLSPTDDHSLNRHGMVHPGYRRSDCWTAVVSQVNTILDLSNVLCQSADFICLIVDKGVGPSVTYTFEDREESLRRDCQPIGCQG</sequence>
<reference evidence="1 2" key="1">
    <citation type="journal article" date="2017" name="PLoS Biol.">
        <title>The sea cucumber genome provides insights into morphological evolution and visceral regeneration.</title>
        <authorList>
            <person name="Zhang X."/>
            <person name="Sun L."/>
            <person name="Yuan J."/>
            <person name="Sun Y."/>
            <person name="Gao Y."/>
            <person name="Zhang L."/>
            <person name="Li S."/>
            <person name="Dai H."/>
            <person name="Hamel J.F."/>
            <person name="Liu C."/>
            <person name="Yu Y."/>
            <person name="Liu S."/>
            <person name="Lin W."/>
            <person name="Guo K."/>
            <person name="Jin S."/>
            <person name="Xu P."/>
            <person name="Storey K.B."/>
            <person name="Huan P."/>
            <person name="Zhang T."/>
            <person name="Zhou Y."/>
            <person name="Zhang J."/>
            <person name="Lin C."/>
            <person name="Li X."/>
            <person name="Xing L."/>
            <person name="Huo D."/>
            <person name="Sun M."/>
            <person name="Wang L."/>
            <person name="Mercier A."/>
            <person name="Li F."/>
            <person name="Yang H."/>
            <person name="Xiang J."/>
        </authorList>
    </citation>
    <scope>NUCLEOTIDE SEQUENCE [LARGE SCALE GENOMIC DNA]</scope>
    <source>
        <strain evidence="1">Shaxun</strain>
        <tissue evidence="1">Muscle</tissue>
    </source>
</reference>